<accession>A0ABQ6MB99</accession>
<dbReference type="Proteomes" id="UP001165060">
    <property type="component" value="Unassembled WGS sequence"/>
</dbReference>
<feature type="region of interest" description="Disordered" evidence="1">
    <location>
        <begin position="266"/>
        <end position="559"/>
    </location>
</feature>
<protein>
    <submittedName>
        <fullName evidence="2">Uncharacterized protein</fullName>
    </submittedName>
</protein>
<keyword evidence="3" id="KW-1185">Reference proteome</keyword>
<feature type="compositionally biased region" description="Basic residues" evidence="1">
    <location>
        <begin position="155"/>
        <end position="164"/>
    </location>
</feature>
<organism evidence="2 3">
    <name type="scientific">Tetraparma gracilis</name>
    <dbReference type="NCBI Taxonomy" id="2962635"/>
    <lineage>
        <taxon>Eukaryota</taxon>
        <taxon>Sar</taxon>
        <taxon>Stramenopiles</taxon>
        <taxon>Ochrophyta</taxon>
        <taxon>Bolidophyceae</taxon>
        <taxon>Parmales</taxon>
        <taxon>Triparmaceae</taxon>
        <taxon>Tetraparma</taxon>
    </lineage>
</organism>
<feature type="region of interest" description="Disordered" evidence="1">
    <location>
        <begin position="719"/>
        <end position="754"/>
    </location>
</feature>
<feature type="compositionally biased region" description="Low complexity" evidence="1">
    <location>
        <begin position="1028"/>
        <end position="1039"/>
    </location>
</feature>
<feature type="region of interest" description="Disordered" evidence="1">
    <location>
        <begin position="579"/>
        <end position="653"/>
    </location>
</feature>
<proteinExistence type="predicted"/>
<feature type="compositionally biased region" description="Polar residues" evidence="1">
    <location>
        <begin position="1"/>
        <end position="16"/>
    </location>
</feature>
<feature type="compositionally biased region" description="Low complexity" evidence="1">
    <location>
        <begin position="639"/>
        <end position="650"/>
    </location>
</feature>
<evidence type="ECO:0000256" key="1">
    <source>
        <dbReference type="SAM" id="MobiDB-lite"/>
    </source>
</evidence>
<feature type="compositionally biased region" description="Basic residues" evidence="1">
    <location>
        <begin position="1018"/>
        <end position="1027"/>
    </location>
</feature>
<feature type="compositionally biased region" description="Polar residues" evidence="1">
    <location>
        <begin position="1077"/>
        <end position="1088"/>
    </location>
</feature>
<feature type="region of interest" description="Disordered" evidence="1">
    <location>
        <begin position="835"/>
        <end position="880"/>
    </location>
</feature>
<feature type="compositionally biased region" description="Basic and acidic residues" evidence="1">
    <location>
        <begin position="579"/>
        <end position="588"/>
    </location>
</feature>
<gene>
    <name evidence="2" type="ORF">TeGR_g9655</name>
</gene>
<name>A0ABQ6MB99_9STRA</name>
<feature type="compositionally biased region" description="Basic and acidic residues" evidence="1">
    <location>
        <begin position="968"/>
        <end position="977"/>
    </location>
</feature>
<dbReference type="EMBL" id="BRYB01000115">
    <property type="protein sequence ID" value="GMI23154.1"/>
    <property type="molecule type" value="Genomic_DNA"/>
</dbReference>
<evidence type="ECO:0000313" key="2">
    <source>
        <dbReference type="EMBL" id="GMI23154.1"/>
    </source>
</evidence>
<feature type="compositionally biased region" description="Low complexity" evidence="1">
    <location>
        <begin position="35"/>
        <end position="54"/>
    </location>
</feature>
<feature type="compositionally biased region" description="Polar residues" evidence="1">
    <location>
        <begin position="1042"/>
        <end position="1055"/>
    </location>
</feature>
<feature type="region of interest" description="Disordered" evidence="1">
    <location>
        <begin position="968"/>
        <end position="1120"/>
    </location>
</feature>
<feature type="compositionally biased region" description="Basic and acidic residues" evidence="1">
    <location>
        <begin position="1007"/>
        <end position="1017"/>
    </location>
</feature>
<feature type="compositionally biased region" description="Basic and acidic residues" evidence="1">
    <location>
        <begin position="619"/>
        <end position="635"/>
    </location>
</feature>
<comment type="caution">
    <text evidence="2">The sequence shown here is derived from an EMBL/GenBank/DDBJ whole genome shotgun (WGS) entry which is preliminary data.</text>
</comment>
<feature type="compositionally biased region" description="Pro residues" evidence="1">
    <location>
        <begin position="120"/>
        <end position="154"/>
    </location>
</feature>
<sequence>MKEVSSAQPMTGSSARDSLMAPRGKHAPGGGSMLPSAGKSSPASSESLFGSGKAKLGKLGGGASDKVKPTVLVQPPSNVTYGANEEVKPKVMLQPPSDRPRMDGASARDSMTLNPKKPLSSPPPSSSLSPNPSPNPNSKPKPKPTSSPSPSMKPKPPKSRKVRARSADGVSDMRSSAESTSEVKPKVLVQPPSETPALNAGTVRDSMVLNRKRSLENQDRLIDGRSETREIRDSLELDRKKSFAADGPQPGYLEITSLQEAAKLQLAASEGAPRRRISVVTVPTLMKTGDPDAAPTPNPTPPRRKPSILHTPAPAPSPLHTPAPAHSPLNAVDKNNTHSMENLHPLNGRNIPSRPNTMKRRASAVDPRSMYDPTMTPRLNTPPGTSLGSTNKSQQSQQSQHMKHATAPTGGFRGVNVADIRASMDLPPPSSPPGSPGKLLSRRVSMDDESSMSSSSSDSVSDEDVPLGPRGHRPTRSEIVAGLVELSAHAHSDADPGHQPAQPTSEPPQRRSSVQKRAKSLEAKSGTSHILHEDREYPTPAASPVAKSANNSPKGVSVRALRADTVENTVMKKQLHELAEKQTKEKMASEVVSPGGSYRGVEARNTRGSFTADAETQEEAVREAAGRQVGRREEPQVQSAPTTPPRSSSPGVPKPLLFAWVTRVETVDPSPPLSLSFEIYPRANKDKKVHKVATFAARDGGGQAVHEFLKLDVHAEPISVDIPSPSSRPGTGDGKAKGKPRRKRSSGNDPFLRMVAKDDKGNTVGTASMPVKDLALFTVGGYKDTDPDTPVSLVKGRNALFGKMHVRFVYVLGEQRADHDARRLCKKIMVEAGKEREKAEKKHAGRQLQGKSPAKAKAGVVATSQSVPNTARGGGDDSDNLLQMMQAQTSQTNQTMETLSHTAQLLAQTVAALGSKQKDEAEQQRKESDRKMQEIMEMQREAQRTMHEQMRRMHDVPPARSLFAYEMDRLAGDEKETPATSWRGEDDDDRRPTSGNGEGRSPGRRSSASERSPERSGKKGKGGKGRRSSNNSERSNPKSMKPESSFSDSNPNSRRQSVETNDGEEGEETDPRGVMSPSYSAKSLSSMESDGPVVTGTRSPHGFVNYNLKSKQETSGRRQSVGQVITEADEDPKDVKLYNNMLGEIWSVI</sequence>
<reference evidence="2 3" key="1">
    <citation type="journal article" date="2023" name="Commun. Biol.">
        <title>Genome analysis of Parmales, the sister group of diatoms, reveals the evolutionary specialization of diatoms from phago-mixotrophs to photoautotrophs.</title>
        <authorList>
            <person name="Ban H."/>
            <person name="Sato S."/>
            <person name="Yoshikawa S."/>
            <person name="Yamada K."/>
            <person name="Nakamura Y."/>
            <person name="Ichinomiya M."/>
            <person name="Sato N."/>
            <person name="Blanc-Mathieu R."/>
            <person name="Endo H."/>
            <person name="Kuwata A."/>
            <person name="Ogata H."/>
        </authorList>
    </citation>
    <scope>NUCLEOTIDE SEQUENCE [LARGE SCALE GENOMIC DNA]</scope>
</reference>
<evidence type="ECO:0000313" key="3">
    <source>
        <dbReference type="Proteomes" id="UP001165060"/>
    </source>
</evidence>
<feature type="compositionally biased region" description="Pro residues" evidence="1">
    <location>
        <begin position="426"/>
        <end position="435"/>
    </location>
</feature>
<feature type="compositionally biased region" description="Polar residues" evidence="1">
    <location>
        <begin position="377"/>
        <end position="392"/>
    </location>
</feature>
<feature type="compositionally biased region" description="Polar residues" evidence="1">
    <location>
        <begin position="173"/>
        <end position="182"/>
    </location>
</feature>
<feature type="region of interest" description="Disordered" evidence="1">
    <location>
        <begin position="1"/>
        <end position="214"/>
    </location>
</feature>